<feature type="transmembrane region" description="Helical" evidence="1">
    <location>
        <begin position="97"/>
        <end position="120"/>
    </location>
</feature>
<sequence>MYIKLNRGEQLFLDEVRKGLVINQVDKYDVQIVEQQILEHIQESREEGRDALHELGDPREFIKDFMDVQGIASFASDTRTEQPEIRRHSVASKIKHAGTAVITFAAVFLVSQFLLSMFLTDSFVSETFNYNLNYNIAENNWWNAILIMISIITAISSSMLTLKIAANRLSRGAK</sequence>
<name>A0ABW3Q4I6_9BACL</name>
<dbReference type="RefSeq" id="WP_251583558.1">
    <property type="nucleotide sequence ID" value="NZ_JBHTKX010000001.1"/>
</dbReference>
<feature type="transmembrane region" description="Helical" evidence="1">
    <location>
        <begin position="140"/>
        <end position="162"/>
    </location>
</feature>
<protein>
    <recommendedName>
        <fullName evidence="4">DUF1700 domain-containing protein</fullName>
    </recommendedName>
</protein>
<gene>
    <name evidence="2" type="ORF">ACFQ3J_08655</name>
</gene>
<keyword evidence="1" id="KW-1133">Transmembrane helix</keyword>
<evidence type="ECO:0000313" key="3">
    <source>
        <dbReference type="Proteomes" id="UP001597169"/>
    </source>
</evidence>
<proteinExistence type="predicted"/>
<keyword evidence="3" id="KW-1185">Reference proteome</keyword>
<keyword evidence="1" id="KW-0472">Membrane</keyword>
<evidence type="ECO:0000313" key="2">
    <source>
        <dbReference type="EMBL" id="MFD1128241.1"/>
    </source>
</evidence>
<organism evidence="2 3">
    <name type="scientific">Paenibacillus provencensis</name>
    <dbReference type="NCBI Taxonomy" id="441151"/>
    <lineage>
        <taxon>Bacteria</taxon>
        <taxon>Bacillati</taxon>
        <taxon>Bacillota</taxon>
        <taxon>Bacilli</taxon>
        <taxon>Bacillales</taxon>
        <taxon>Paenibacillaceae</taxon>
        <taxon>Paenibacillus</taxon>
    </lineage>
</organism>
<dbReference type="Proteomes" id="UP001597169">
    <property type="component" value="Unassembled WGS sequence"/>
</dbReference>
<evidence type="ECO:0008006" key="4">
    <source>
        <dbReference type="Google" id="ProtNLM"/>
    </source>
</evidence>
<evidence type="ECO:0000256" key="1">
    <source>
        <dbReference type="SAM" id="Phobius"/>
    </source>
</evidence>
<reference evidence="3" key="1">
    <citation type="journal article" date="2019" name="Int. J. Syst. Evol. Microbiol.">
        <title>The Global Catalogue of Microorganisms (GCM) 10K type strain sequencing project: providing services to taxonomists for standard genome sequencing and annotation.</title>
        <authorList>
            <consortium name="The Broad Institute Genomics Platform"/>
            <consortium name="The Broad Institute Genome Sequencing Center for Infectious Disease"/>
            <person name="Wu L."/>
            <person name="Ma J."/>
        </authorList>
    </citation>
    <scope>NUCLEOTIDE SEQUENCE [LARGE SCALE GENOMIC DNA]</scope>
    <source>
        <strain evidence="3">CCUG 53519</strain>
    </source>
</reference>
<dbReference type="EMBL" id="JBHTKX010000001">
    <property type="protein sequence ID" value="MFD1128241.1"/>
    <property type="molecule type" value="Genomic_DNA"/>
</dbReference>
<dbReference type="SUPFAM" id="SSF158560">
    <property type="entry name" value="BH3980-like"/>
    <property type="match status" value="1"/>
</dbReference>
<accession>A0ABW3Q4I6</accession>
<keyword evidence="1" id="KW-0812">Transmembrane</keyword>
<comment type="caution">
    <text evidence="2">The sequence shown here is derived from an EMBL/GenBank/DDBJ whole genome shotgun (WGS) entry which is preliminary data.</text>
</comment>